<evidence type="ECO:0000256" key="2">
    <source>
        <dbReference type="ARBA" id="ARBA00012438"/>
    </source>
</evidence>
<dbReference type="InterPro" id="IPR011006">
    <property type="entry name" value="CheY-like_superfamily"/>
</dbReference>
<feature type="compositionally biased region" description="Basic and acidic residues" evidence="6">
    <location>
        <begin position="13"/>
        <end position="33"/>
    </location>
</feature>
<dbReference type="Pfam" id="PF00072">
    <property type="entry name" value="Response_reg"/>
    <property type="match status" value="1"/>
</dbReference>
<accession>G2E271</accession>
<dbReference type="STRING" id="765913.ThidrDRAFT_2384"/>
<evidence type="ECO:0000256" key="3">
    <source>
        <dbReference type="ARBA" id="ARBA00022553"/>
    </source>
</evidence>
<dbReference type="OrthoDB" id="9792854at2"/>
<reference evidence="11 12" key="1">
    <citation type="submission" date="2011-06" db="EMBL/GenBank/DDBJ databases">
        <title>The draft genome of Thiorhodococcus drewsii AZ1.</title>
        <authorList>
            <consortium name="US DOE Joint Genome Institute (JGI-PGF)"/>
            <person name="Lucas S."/>
            <person name="Han J."/>
            <person name="Lapidus A."/>
            <person name="Cheng J.-F."/>
            <person name="Goodwin L."/>
            <person name="Pitluck S."/>
            <person name="Peters L."/>
            <person name="Land M.L."/>
            <person name="Hauser L."/>
            <person name="Vogl K."/>
            <person name="Liu Z."/>
            <person name="Imhoff J."/>
            <person name="Thiel V."/>
            <person name="Frigaard N.-U."/>
            <person name="Bryant D.A."/>
            <person name="Woyke T.J."/>
        </authorList>
    </citation>
    <scope>NUCLEOTIDE SEQUENCE [LARGE SCALE GENOMIC DNA]</scope>
    <source>
        <strain evidence="11 12">AZ1</strain>
    </source>
</reference>
<evidence type="ECO:0000259" key="10">
    <source>
        <dbReference type="PROSITE" id="PS50113"/>
    </source>
</evidence>
<dbReference type="SUPFAM" id="SSF52172">
    <property type="entry name" value="CheY-like"/>
    <property type="match status" value="1"/>
</dbReference>
<gene>
    <name evidence="11" type="ORF">ThidrDRAFT_2384</name>
</gene>
<dbReference type="PRINTS" id="PR00344">
    <property type="entry name" value="BCTRLSENSOR"/>
</dbReference>
<dbReference type="InterPro" id="IPR003661">
    <property type="entry name" value="HisK_dim/P_dom"/>
</dbReference>
<evidence type="ECO:0000259" key="9">
    <source>
        <dbReference type="PROSITE" id="PS50112"/>
    </source>
</evidence>
<keyword evidence="12" id="KW-1185">Reference proteome</keyword>
<evidence type="ECO:0000256" key="4">
    <source>
        <dbReference type="PROSITE-ProRule" id="PRU00169"/>
    </source>
</evidence>
<dbReference type="SMART" id="SM00091">
    <property type="entry name" value="PAS"/>
    <property type="match status" value="1"/>
</dbReference>
<evidence type="ECO:0000259" key="8">
    <source>
        <dbReference type="PROSITE" id="PS50110"/>
    </source>
</evidence>
<organism evidence="11 12">
    <name type="scientific">Thiorhodococcus drewsii AZ1</name>
    <dbReference type="NCBI Taxonomy" id="765913"/>
    <lineage>
        <taxon>Bacteria</taxon>
        <taxon>Pseudomonadati</taxon>
        <taxon>Pseudomonadota</taxon>
        <taxon>Gammaproteobacteria</taxon>
        <taxon>Chromatiales</taxon>
        <taxon>Chromatiaceae</taxon>
        <taxon>Thiorhodococcus</taxon>
    </lineage>
</organism>
<dbReference type="CDD" id="cd00130">
    <property type="entry name" value="PAS"/>
    <property type="match status" value="1"/>
</dbReference>
<sequence length="566" mass="62558">MNSHTRTGQDSPKGQELRQRAEKHLRETQHPQDRTSTPNESERLIHELQVHQIELELQNEELRRIQESLEFSRARYFDLYDLAPVGYLTLADHGLIRDANLAAASLIGVPRSLLIDAPLSRFIHPNDSDRLYHCRQDIMVAGGRQSCEVGLRRDDETTLPVRLDMSLGIDRETGLAQYLTMLTDISELKSAEAARQEEDRRKEGFIASLGHELRNPLSPIQQIANLLGSDAVLDPSQIRHAKDILNRQVGHLTRLVDDLLDVARIGRGGIPLAKRGCDLREVVQIAAEQLRPLLEQSGQRLDLSLPDTPANVHGDPVRLAQAISNLIRNASQFSRPESRVTLEMECTKSDVQLRVRDQGVGFPDSALDGLFTPFRHTDQTETYSSGGLSMGLALVKGLVELHGGEITASSPGPNQGSTFEVHLPLSRQEPVDVISPHRGVPIAPHRILVVEDNPDVAEALLLLLRMLGQQAESVADGLAALAASKRLNPDLILIDLGLPGMDGLELARHLRTTDTGRRARLVAVTGYGRDRERSRRAGFDEHLLKPVGQVALVDILADCPSSTLRH</sequence>
<dbReference type="eggNOG" id="COG2205">
    <property type="taxonomic scope" value="Bacteria"/>
</dbReference>
<feature type="domain" description="PAC" evidence="10">
    <location>
        <begin position="145"/>
        <end position="197"/>
    </location>
</feature>
<dbReference type="InterPro" id="IPR005467">
    <property type="entry name" value="His_kinase_dom"/>
</dbReference>
<evidence type="ECO:0000313" key="12">
    <source>
        <dbReference type="Proteomes" id="UP000004200"/>
    </source>
</evidence>
<keyword evidence="11" id="KW-0418">Kinase</keyword>
<dbReference type="InterPro" id="IPR003594">
    <property type="entry name" value="HATPase_dom"/>
</dbReference>
<dbReference type="SUPFAM" id="SSF47384">
    <property type="entry name" value="Homodimeric domain of signal transducing histidine kinase"/>
    <property type="match status" value="1"/>
</dbReference>
<dbReference type="Pfam" id="PF13426">
    <property type="entry name" value="PAS_9"/>
    <property type="match status" value="1"/>
</dbReference>
<dbReference type="PANTHER" id="PTHR43547:SF2">
    <property type="entry name" value="HYBRID SIGNAL TRANSDUCTION HISTIDINE KINASE C"/>
    <property type="match status" value="1"/>
</dbReference>
<dbReference type="InterPro" id="IPR001789">
    <property type="entry name" value="Sig_transdc_resp-reg_receiver"/>
</dbReference>
<evidence type="ECO:0000259" key="7">
    <source>
        <dbReference type="PROSITE" id="PS50109"/>
    </source>
</evidence>
<keyword evidence="11" id="KW-0808">Transferase</keyword>
<feature type="domain" description="PAS" evidence="9">
    <location>
        <begin position="72"/>
        <end position="142"/>
    </location>
</feature>
<dbReference type="Gene3D" id="3.30.565.10">
    <property type="entry name" value="Histidine kinase-like ATPase, C-terminal domain"/>
    <property type="match status" value="1"/>
</dbReference>
<comment type="catalytic activity">
    <reaction evidence="1">
        <text>ATP + protein L-histidine = ADP + protein N-phospho-L-histidine.</text>
        <dbReference type="EC" id="2.7.13.3"/>
    </reaction>
</comment>
<dbReference type="NCBIfam" id="TIGR00229">
    <property type="entry name" value="sensory_box"/>
    <property type="match status" value="1"/>
</dbReference>
<keyword evidence="3 4" id="KW-0597">Phosphoprotein</keyword>
<dbReference type="InterPro" id="IPR036097">
    <property type="entry name" value="HisK_dim/P_sf"/>
</dbReference>
<feature type="domain" description="Histidine kinase" evidence="7">
    <location>
        <begin position="208"/>
        <end position="427"/>
    </location>
</feature>
<dbReference type="SUPFAM" id="SSF55874">
    <property type="entry name" value="ATPase domain of HSP90 chaperone/DNA topoisomerase II/histidine kinase"/>
    <property type="match status" value="1"/>
</dbReference>
<feature type="domain" description="Response regulatory" evidence="8">
    <location>
        <begin position="446"/>
        <end position="560"/>
    </location>
</feature>
<dbReference type="GO" id="GO:0000155">
    <property type="term" value="F:phosphorelay sensor kinase activity"/>
    <property type="evidence" value="ECO:0007669"/>
    <property type="project" value="InterPro"/>
</dbReference>
<dbReference type="PROSITE" id="PS50113">
    <property type="entry name" value="PAC"/>
    <property type="match status" value="1"/>
</dbReference>
<name>G2E271_9GAMM</name>
<dbReference type="Pfam" id="PF02518">
    <property type="entry name" value="HATPase_c"/>
    <property type="match status" value="1"/>
</dbReference>
<dbReference type="EC" id="2.7.13.3" evidence="2"/>
<evidence type="ECO:0000256" key="1">
    <source>
        <dbReference type="ARBA" id="ARBA00000085"/>
    </source>
</evidence>
<proteinExistence type="predicted"/>
<dbReference type="eggNOG" id="COG0784">
    <property type="taxonomic scope" value="Bacteria"/>
</dbReference>
<dbReference type="InterPro" id="IPR004358">
    <property type="entry name" value="Sig_transdc_His_kin-like_C"/>
</dbReference>
<dbReference type="InterPro" id="IPR000700">
    <property type="entry name" value="PAS-assoc_C"/>
</dbReference>
<comment type="caution">
    <text evidence="11">The sequence shown here is derived from an EMBL/GenBank/DDBJ whole genome shotgun (WGS) entry which is preliminary data.</text>
</comment>
<dbReference type="InterPro" id="IPR036890">
    <property type="entry name" value="HATPase_C_sf"/>
</dbReference>
<dbReference type="CDD" id="cd00082">
    <property type="entry name" value="HisKA"/>
    <property type="match status" value="1"/>
</dbReference>
<feature type="modified residue" description="4-aspartylphosphate" evidence="4">
    <location>
        <position position="495"/>
    </location>
</feature>
<dbReference type="AlphaFoldDB" id="G2E271"/>
<dbReference type="Gene3D" id="3.40.50.2300">
    <property type="match status" value="1"/>
</dbReference>
<keyword evidence="5" id="KW-0175">Coiled coil</keyword>
<evidence type="ECO:0000313" key="11">
    <source>
        <dbReference type="EMBL" id="EGV31020.1"/>
    </source>
</evidence>
<dbReference type="InterPro" id="IPR000014">
    <property type="entry name" value="PAS"/>
</dbReference>
<dbReference type="Gene3D" id="1.10.287.130">
    <property type="match status" value="1"/>
</dbReference>
<protein>
    <recommendedName>
        <fullName evidence="2">histidine kinase</fullName>
        <ecNumber evidence="2">2.7.13.3</ecNumber>
    </recommendedName>
</protein>
<evidence type="ECO:0000256" key="5">
    <source>
        <dbReference type="SAM" id="Coils"/>
    </source>
</evidence>
<dbReference type="SMART" id="SM00387">
    <property type="entry name" value="HATPase_c"/>
    <property type="match status" value="1"/>
</dbReference>
<dbReference type="Gene3D" id="3.30.450.20">
    <property type="entry name" value="PAS domain"/>
    <property type="match status" value="1"/>
</dbReference>
<feature type="coiled-coil region" evidence="5">
    <location>
        <begin position="41"/>
        <end position="75"/>
    </location>
</feature>
<dbReference type="PROSITE" id="PS50109">
    <property type="entry name" value="HIS_KIN"/>
    <property type="match status" value="1"/>
</dbReference>
<dbReference type="SMART" id="SM00388">
    <property type="entry name" value="HisKA"/>
    <property type="match status" value="1"/>
</dbReference>
<dbReference type="Pfam" id="PF00512">
    <property type="entry name" value="HisKA"/>
    <property type="match status" value="1"/>
</dbReference>
<feature type="compositionally biased region" description="Polar residues" evidence="6">
    <location>
        <begin position="1"/>
        <end position="12"/>
    </location>
</feature>
<dbReference type="Proteomes" id="UP000004200">
    <property type="component" value="Unassembled WGS sequence"/>
</dbReference>
<dbReference type="SUPFAM" id="SSF55785">
    <property type="entry name" value="PYP-like sensor domain (PAS domain)"/>
    <property type="match status" value="1"/>
</dbReference>
<feature type="region of interest" description="Disordered" evidence="6">
    <location>
        <begin position="1"/>
        <end position="41"/>
    </location>
</feature>
<dbReference type="PROSITE" id="PS50110">
    <property type="entry name" value="RESPONSE_REGULATORY"/>
    <property type="match status" value="1"/>
</dbReference>
<dbReference type="InterPro" id="IPR035965">
    <property type="entry name" value="PAS-like_dom_sf"/>
</dbReference>
<evidence type="ECO:0000256" key="6">
    <source>
        <dbReference type="SAM" id="MobiDB-lite"/>
    </source>
</evidence>
<dbReference type="PANTHER" id="PTHR43547">
    <property type="entry name" value="TWO-COMPONENT HISTIDINE KINASE"/>
    <property type="match status" value="1"/>
</dbReference>
<dbReference type="SMART" id="SM00448">
    <property type="entry name" value="REC"/>
    <property type="match status" value="1"/>
</dbReference>
<dbReference type="RefSeq" id="WP_007041097.1">
    <property type="nucleotide sequence ID" value="NZ_AFWT01000015.1"/>
</dbReference>
<dbReference type="PROSITE" id="PS50112">
    <property type="entry name" value="PAS"/>
    <property type="match status" value="1"/>
</dbReference>
<dbReference type="EMBL" id="AFWT01000015">
    <property type="protein sequence ID" value="EGV31020.1"/>
    <property type="molecule type" value="Genomic_DNA"/>
</dbReference>
<dbReference type="PATRIC" id="fig|765913.3.peg.2423"/>